<proteinExistence type="predicted"/>
<evidence type="ECO:0000313" key="1">
    <source>
        <dbReference type="EMBL" id="QHU33989.1"/>
    </source>
</evidence>
<protein>
    <submittedName>
        <fullName evidence="1">Uncharacterized protein</fullName>
    </submittedName>
</protein>
<sequence length="41" mass="4959">MNQFHKQRYTNQTVSTQRFGYGTRDRGNDVIIQQMDILFCF</sequence>
<organism evidence="1">
    <name type="scientific">viral metagenome</name>
    <dbReference type="NCBI Taxonomy" id="1070528"/>
    <lineage>
        <taxon>unclassified sequences</taxon>
        <taxon>metagenomes</taxon>
        <taxon>organismal metagenomes</taxon>
    </lineage>
</organism>
<accession>A0A6C0LTA3</accession>
<dbReference type="AlphaFoldDB" id="A0A6C0LTA3"/>
<reference evidence="1" key="1">
    <citation type="journal article" date="2020" name="Nature">
        <title>Giant virus diversity and host interactions through global metagenomics.</title>
        <authorList>
            <person name="Schulz F."/>
            <person name="Roux S."/>
            <person name="Paez-Espino D."/>
            <person name="Jungbluth S."/>
            <person name="Walsh D.A."/>
            <person name="Denef V.J."/>
            <person name="McMahon K.D."/>
            <person name="Konstantinidis K.T."/>
            <person name="Eloe-Fadrosh E.A."/>
            <person name="Kyrpides N.C."/>
            <person name="Woyke T."/>
        </authorList>
    </citation>
    <scope>NUCLEOTIDE SEQUENCE</scope>
    <source>
        <strain evidence="1">GVMAG-S-1016704-142</strain>
    </source>
</reference>
<name>A0A6C0LTA3_9ZZZZ</name>
<dbReference type="EMBL" id="MN740565">
    <property type="protein sequence ID" value="QHU33989.1"/>
    <property type="molecule type" value="Genomic_DNA"/>
</dbReference>